<proteinExistence type="predicted"/>
<accession>H5XV01</accession>
<dbReference type="HOGENOM" id="CLU_101727_0_1_9"/>
<sequence length="176" mass="20986">MLKFKLYYDKDAEEVWLREMSLQGWAFKRFFLGFYIFKPCEPGDYNYQIDFLDNWRGDKSDYAAFMEDLGVEVIDQWWRWVYLRKKAADGPFEMYTDAESKINLYRKIINFFKIFLVIEAICFFMELTAAIRTGNFVLGVFTVILGAIALAILNVVWQCQWKIEQLKFSKENIGSF</sequence>
<dbReference type="OrthoDB" id="8757095at2"/>
<dbReference type="Pfam" id="PF11193">
    <property type="entry name" value="DUF2812"/>
    <property type="match status" value="1"/>
</dbReference>
<name>H5XV01_9FIRM</name>
<feature type="transmembrane region" description="Helical" evidence="1">
    <location>
        <begin position="111"/>
        <end position="131"/>
    </location>
</feature>
<keyword evidence="1" id="KW-1133">Transmembrane helix</keyword>
<dbReference type="STRING" id="768710.DesyoDRAFT_2373"/>
<evidence type="ECO:0008006" key="4">
    <source>
        <dbReference type="Google" id="ProtNLM"/>
    </source>
</evidence>
<dbReference type="InterPro" id="IPR021359">
    <property type="entry name" value="DUF2812"/>
</dbReference>
<protein>
    <recommendedName>
        <fullName evidence="4">DUF2812 domain-containing protein</fullName>
    </recommendedName>
</protein>
<evidence type="ECO:0000313" key="2">
    <source>
        <dbReference type="EMBL" id="EHQ89453.1"/>
    </source>
</evidence>
<keyword evidence="1" id="KW-0812">Transmembrane</keyword>
<feature type="transmembrane region" description="Helical" evidence="1">
    <location>
        <begin position="137"/>
        <end position="157"/>
    </location>
</feature>
<gene>
    <name evidence="2" type="ORF">DesyoDRAFT_2373</name>
</gene>
<dbReference type="RefSeq" id="WP_007783146.1">
    <property type="nucleotide sequence ID" value="NZ_CM001441.1"/>
</dbReference>
<keyword evidence="1" id="KW-0472">Membrane</keyword>
<dbReference type="eggNOG" id="ENOG502ZCMD">
    <property type="taxonomic scope" value="Bacteria"/>
</dbReference>
<evidence type="ECO:0000313" key="3">
    <source>
        <dbReference type="Proteomes" id="UP000005104"/>
    </source>
</evidence>
<dbReference type="Proteomes" id="UP000005104">
    <property type="component" value="Chromosome"/>
</dbReference>
<dbReference type="AlphaFoldDB" id="H5XV01"/>
<organism evidence="2 3">
    <name type="scientific">Desulfosporosinus youngiae DSM 17734</name>
    <dbReference type="NCBI Taxonomy" id="768710"/>
    <lineage>
        <taxon>Bacteria</taxon>
        <taxon>Bacillati</taxon>
        <taxon>Bacillota</taxon>
        <taxon>Clostridia</taxon>
        <taxon>Eubacteriales</taxon>
        <taxon>Desulfitobacteriaceae</taxon>
        <taxon>Desulfosporosinus</taxon>
    </lineage>
</organism>
<dbReference type="EMBL" id="CM001441">
    <property type="protein sequence ID" value="EHQ89453.1"/>
    <property type="molecule type" value="Genomic_DNA"/>
</dbReference>
<keyword evidence="3" id="KW-1185">Reference proteome</keyword>
<reference evidence="2 3" key="1">
    <citation type="submission" date="2011-11" db="EMBL/GenBank/DDBJ databases">
        <title>The Noncontiguous Finished genome of Desulfosporosinus youngiae DSM 17734.</title>
        <authorList>
            <consortium name="US DOE Joint Genome Institute (JGI-PGF)"/>
            <person name="Lucas S."/>
            <person name="Han J."/>
            <person name="Lapidus A."/>
            <person name="Cheng J.-F."/>
            <person name="Goodwin L."/>
            <person name="Pitluck S."/>
            <person name="Peters L."/>
            <person name="Ovchinnikova G."/>
            <person name="Lu M."/>
            <person name="Land M.L."/>
            <person name="Hauser L."/>
            <person name="Pester M."/>
            <person name="Spring S."/>
            <person name="Ollivier B."/>
            <person name="Rattei T."/>
            <person name="Klenk H.-P."/>
            <person name="Wagner M."/>
            <person name="Loy A."/>
            <person name="Woyke T.J."/>
        </authorList>
    </citation>
    <scope>NUCLEOTIDE SEQUENCE [LARGE SCALE GENOMIC DNA]</scope>
    <source>
        <strain evidence="2 3">DSM 17734</strain>
    </source>
</reference>
<evidence type="ECO:0000256" key="1">
    <source>
        <dbReference type="SAM" id="Phobius"/>
    </source>
</evidence>